<evidence type="ECO:0000256" key="1">
    <source>
        <dbReference type="SAM" id="Phobius"/>
    </source>
</evidence>
<proteinExistence type="predicted"/>
<sequence>MAALAALAGSAGVASVGLFYYLLLATLLRDRGKSDDLFLPPDYHDSLLEMQLNDDMDLKWIMQRKGNEWRLKDGRDYATLLTCDALWRQRADLRGRLLEPVGAGWSKSVYRAQIARRPYAVKLVNRQGHAFNQCLSQPGNTYALCHHAAVSKFLKELRLMRQLQTDDNVLKLRGYCVPLNAFDETNLEQLAIVTDVGEPLDVLKLVRMSWTDRLQLIKSITRLLQRLYPLTLLDLRRQQFVLVDNQPVLVDLDDVVETDEPNCSRDADCFGSDGHRNGLRSVARTVGSVKCTRGKCEGSTELATVRRLYDAFIADFLSYGASDSILPLLDNLKSTILNGNATFVSILRQFDQFSSIENDRKREHNTLSVQNNKTILLHNYNNENQSGRTVPIENIVNNTGRVLSNNTSFLDCVSKNLLICDT</sequence>
<dbReference type="SUPFAM" id="SSF56112">
    <property type="entry name" value="Protein kinase-like (PK-like)"/>
    <property type="match status" value="1"/>
</dbReference>
<dbReference type="GO" id="GO:0004715">
    <property type="term" value="F:non-membrane spanning protein tyrosine kinase activity"/>
    <property type="evidence" value="ECO:0007669"/>
    <property type="project" value="InterPro"/>
</dbReference>
<keyword evidence="2" id="KW-1185">Reference proteome</keyword>
<keyword evidence="1" id="KW-1133">Transmembrane helix</keyword>
<keyword evidence="1" id="KW-0812">Transmembrane</keyword>
<evidence type="ECO:0000313" key="2">
    <source>
        <dbReference type="Proteomes" id="UP000887566"/>
    </source>
</evidence>
<feature type="transmembrane region" description="Helical" evidence="1">
    <location>
        <begin position="6"/>
        <end position="28"/>
    </location>
</feature>
<keyword evidence="1" id="KW-0472">Membrane</keyword>
<dbReference type="InterPro" id="IPR042983">
    <property type="entry name" value="PKDCC"/>
</dbReference>
<dbReference type="AlphaFoldDB" id="A0A914WAF3"/>
<name>A0A914WAF3_9BILA</name>
<dbReference type="InterPro" id="IPR011009">
    <property type="entry name" value="Kinase-like_dom_sf"/>
</dbReference>
<organism evidence="2 3">
    <name type="scientific">Plectus sambesii</name>
    <dbReference type="NCBI Taxonomy" id="2011161"/>
    <lineage>
        <taxon>Eukaryota</taxon>
        <taxon>Metazoa</taxon>
        <taxon>Ecdysozoa</taxon>
        <taxon>Nematoda</taxon>
        <taxon>Chromadorea</taxon>
        <taxon>Plectida</taxon>
        <taxon>Plectina</taxon>
        <taxon>Plectoidea</taxon>
        <taxon>Plectidae</taxon>
        <taxon>Plectus</taxon>
    </lineage>
</organism>
<dbReference type="Gene3D" id="1.10.510.10">
    <property type="entry name" value="Transferase(Phosphotransferase) domain 1"/>
    <property type="match status" value="1"/>
</dbReference>
<dbReference type="Proteomes" id="UP000887566">
    <property type="component" value="Unplaced"/>
</dbReference>
<dbReference type="PANTHER" id="PTHR46448:SF1">
    <property type="entry name" value="PROTEIN KINASE DOMAIN-CONTAINING PROTEIN"/>
    <property type="match status" value="1"/>
</dbReference>
<protein>
    <submittedName>
        <fullName evidence="3">Uncharacterized protein</fullName>
    </submittedName>
</protein>
<evidence type="ECO:0000313" key="3">
    <source>
        <dbReference type="WBParaSite" id="PSAMB.scaffold33size106536.g783.t1"/>
    </source>
</evidence>
<dbReference type="WBParaSite" id="PSAMB.scaffold33size106536.g783.t1">
    <property type="protein sequence ID" value="PSAMB.scaffold33size106536.g783.t1"/>
    <property type="gene ID" value="PSAMB.scaffold33size106536.g783"/>
</dbReference>
<accession>A0A914WAF3</accession>
<reference evidence="3" key="1">
    <citation type="submission" date="2022-11" db="UniProtKB">
        <authorList>
            <consortium name="WormBaseParasite"/>
        </authorList>
    </citation>
    <scope>IDENTIFICATION</scope>
</reference>
<dbReference type="PANTHER" id="PTHR46448">
    <property type="entry name" value="PROTEIN KINASE DOMAIN-CONTAINING PROTEIN"/>
    <property type="match status" value="1"/>
</dbReference>